<dbReference type="GO" id="GO:0005576">
    <property type="term" value="C:extracellular region"/>
    <property type="evidence" value="ECO:0007669"/>
    <property type="project" value="InterPro"/>
</dbReference>
<comment type="caution">
    <text evidence="3">The sequence shown here is derived from an EMBL/GenBank/DDBJ whole genome shotgun (WGS) entry which is preliminary data.</text>
</comment>
<organism evidence="3 4">
    <name type="scientific">Adineta steineri</name>
    <dbReference type="NCBI Taxonomy" id="433720"/>
    <lineage>
        <taxon>Eukaryota</taxon>
        <taxon>Metazoa</taxon>
        <taxon>Spiralia</taxon>
        <taxon>Gnathifera</taxon>
        <taxon>Rotifera</taxon>
        <taxon>Eurotatoria</taxon>
        <taxon>Bdelloidea</taxon>
        <taxon>Adinetida</taxon>
        <taxon>Adinetidae</taxon>
        <taxon>Adineta</taxon>
    </lineage>
</organism>
<dbReference type="EMBL" id="CAJNOE010000065">
    <property type="protein sequence ID" value="CAF0846722.1"/>
    <property type="molecule type" value="Genomic_DNA"/>
</dbReference>
<dbReference type="PROSITE" id="PS50005">
    <property type="entry name" value="TPR"/>
    <property type="match status" value="1"/>
</dbReference>
<evidence type="ECO:0000256" key="1">
    <source>
        <dbReference type="PROSITE-ProRule" id="PRU00339"/>
    </source>
</evidence>
<sequence>MQRLPWANKWSQKVKEILFTMEDIYQKIKADSGLVGSLVPISIIRRMDVPSSTANELDQSFMYTQLLKEILLEMKHDPEAKAKLVEYCRSKYADDILQLGIIDDFSIEYNNLLAIEWYTKESFLYGLLNRALRTEDVETIMKMGFFLKDLHQQIVELHSAQSKTRDGDKFTVYRGQGMAPEELEKIKDSEGGLLSFNNFLSTTYNEEIAKDFAKKIHTNSKVVAIIFQMEINPKKSSVPFAFIDKESTYKYESENLFSMHTVFRIMGTRKLADRFWQVNLALTSDNDPQLKLLSDYMRKELGEGNSLSKLGHLMLKMGEFDQAHDIYGSQLDSSDKQNWRRHSYLNHQLGWVFSQKGEYKTALSYYEKALNGELDFVQPDDPLLAPTYHNIAGVNEIIGQI</sequence>
<dbReference type="Gene3D" id="3.90.176.10">
    <property type="entry name" value="Toxin ADP-ribosyltransferase, Chain A, domain 1"/>
    <property type="match status" value="1"/>
</dbReference>
<dbReference type="Gene3D" id="1.25.40.10">
    <property type="entry name" value="Tetratricopeptide repeat domain"/>
    <property type="match status" value="1"/>
</dbReference>
<dbReference type="SUPFAM" id="SSF56399">
    <property type="entry name" value="ADP-ribosylation"/>
    <property type="match status" value="1"/>
</dbReference>
<dbReference type="Proteomes" id="UP000663860">
    <property type="component" value="Unassembled WGS sequence"/>
</dbReference>
<feature type="repeat" description="TPR" evidence="1">
    <location>
        <begin position="343"/>
        <end position="376"/>
    </location>
</feature>
<dbReference type="AlphaFoldDB" id="A0A813W3X0"/>
<evidence type="ECO:0000259" key="2">
    <source>
        <dbReference type="Pfam" id="PF03496"/>
    </source>
</evidence>
<gene>
    <name evidence="3" type="ORF">IZO911_LOCUS9368</name>
</gene>
<feature type="domain" description="ADP ribosyltransferase" evidence="2">
    <location>
        <begin position="114"/>
        <end position="266"/>
    </location>
</feature>
<evidence type="ECO:0000313" key="3">
    <source>
        <dbReference type="EMBL" id="CAF0846722.1"/>
    </source>
</evidence>
<keyword evidence="1" id="KW-0802">TPR repeat</keyword>
<dbReference type="InterPro" id="IPR011990">
    <property type="entry name" value="TPR-like_helical_dom_sf"/>
</dbReference>
<evidence type="ECO:0000313" key="4">
    <source>
        <dbReference type="Proteomes" id="UP000663860"/>
    </source>
</evidence>
<dbReference type="PROSITE" id="PS51996">
    <property type="entry name" value="TR_MART"/>
    <property type="match status" value="1"/>
</dbReference>
<proteinExistence type="predicted"/>
<reference evidence="3" key="1">
    <citation type="submission" date="2021-02" db="EMBL/GenBank/DDBJ databases">
        <authorList>
            <person name="Nowell W R."/>
        </authorList>
    </citation>
    <scope>NUCLEOTIDE SEQUENCE</scope>
</reference>
<dbReference type="SUPFAM" id="SSF48452">
    <property type="entry name" value="TPR-like"/>
    <property type="match status" value="1"/>
</dbReference>
<dbReference type="Pfam" id="PF13176">
    <property type="entry name" value="TPR_7"/>
    <property type="match status" value="1"/>
</dbReference>
<accession>A0A813W3X0</accession>
<dbReference type="Pfam" id="PF03496">
    <property type="entry name" value="ADPrib_exo_Tox"/>
    <property type="match status" value="1"/>
</dbReference>
<protein>
    <recommendedName>
        <fullName evidence="2">ADP ribosyltransferase domain-containing protein</fullName>
    </recommendedName>
</protein>
<name>A0A813W3X0_9BILA</name>
<dbReference type="InterPro" id="IPR019734">
    <property type="entry name" value="TPR_rpt"/>
</dbReference>
<dbReference type="InterPro" id="IPR003540">
    <property type="entry name" value="ADP-ribosyltransferase"/>
</dbReference>